<dbReference type="Proteomes" id="UP001164733">
    <property type="component" value="Chromosome"/>
</dbReference>
<dbReference type="GO" id="GO:0015074">
    <property type="term" value="P:DNA integration"/>
    <property type="evidence" value="ECO:0007669"/>
    <property type="project" value="InterPro"/>
</dbReference>
<evidence type="ECO:0000313" key="3">
    <source>
        <dbReference type="EMBL" id="WAG62412.1"/>
    </source>
</evidence>
<dbReference type="InterPro" id="IPR004107">
    <property type="entry name" value="Integrase_SAM-like_N"/>
</dbReference>
<dbReference type="EMBL" id="CP086239">
    <property type="protein sequence ID" value="WAG62412.1"/>
    <property type="molecule type" value="Genomic_DNA"/>
</dbReference>
<feature type="domain" description="Integrase SAM-like N-terminal" evidence="2">
    <location>
        <begin position="7"/>
        <end position="63"/>
    </location>
</feature>
<gene>
    <name evidence="3" type="ORF">LL038_09300</name>
</gene>
<dbReference type="GO" id="GO:0003677">
    <property type="term" value="F:DNA binding"/>
    <property type="evidence" value="ECO:0007669"/>
    <property type="project" value="InterPro"/>
</dbReference>
<organism evidence="3 4">
    <name type="scientific">Clostridium estertheticum</name>
    <dbReference type="NCBI Taxonomy" id="238834"/>
    <lineage>
        <taxon>Bacteria</taxon>
        <taxon>Bacillati</taxon>
        <taxon>Bacillota</taxon>
        <taxon>Clostridia</taxon>
        <taxon>Eubacteriales</taxon>
        <taxon>Clostridiaceae</taxon>
        <taxon>Clostridium</taxon>
    </lineage>
</organism>
<reference evidence="3" key="1">
    <citation type="submission" date="2021-11" db="EMBL/GenBank/DDBJ databases">
        <title>Clostridia strains as spoilage organisms.</title>
        <authorList>
            <person name="Wambui J."/>
            <person name="Stevens M.J.A."/>
            <person name="Stephan R."/>
        </authorList>
    </citation>
    <scope>NUCLEOTIDE SEQUENCE</scope>
    <source>
        <strain evidence="3">CF009</strain>
    </source>
</reference>
<protein>
    <submittedName>
        <fullName evidence="3">Phage integrase N-terminal SAM-like domain-containing protein</fullName>
    </submittedName>
</protein>
<evidence type="ECO:0000259" key="2">
    <source>
        <dbReference type="Pfam" id="PF13495"/>
    </source>
</evidence>
<proteinExistence type="inferred from homology"/>
<accession>A0AA47ELI2</accession>
<dbReference type="Pfam" id="PF13495">
    <property type="entry name" value="Phage_int_SAM_4"/>
    <property type="match status" value="1"/>
</dbReference>
<sequence>MNYIDKNLSHNTPKTIKNYIRHISDFAKYYNKSPELLREKEIHEYLHYCIIKKKLSESTVNYMGLLFIT</sequence>
<comment type="similarity">
    <text evidence="1">Belongs to the 'phage' integrase family.</text>
</comment>
<dbReference type="RefSeq" id="WP_216123458.1">
    <property type="nucleotide sequence ID" value="NZ_CP086239.1"/>
</dbReference>
<dbReference type="AlphaFoldDB" id="A0AA47ELI2"/>
<evidence type="ECO:0000256" key="1">
    <source>
        <dbReference type="ARBA" id="ARBA00008857"/>
    </source>
</evidence>
<evidence type="ECO:0000313" key="4">
    <source>
        <dbReference type="Proteomes" id="UP001164733"/>
    </source>
</evidence>
<name>A0AA47ELI2_9CLOT</name>